<feature type="binding site" evidence="1">
    <location>
        <position position="234"/>
    </location>
    <ligand>
        <name>Fe cation</name>
        <dbReference type="ChEBI" id="CHEBI:24875"/>
    </ligand>
</feature>
<feature type="transmembrane region" description="Helical" evidence="1">
    <location>
        <begin position="20"/>
        <end position="44"/>
    </location>
</feature>
<keyword evidence="1 2" id="KW-0223">Dioxygenase</keyword>
<gene>
    <name evidence="2" type="primary">blh2</name>
    <name evidence="2" type="ORF">AArcSl_2791</name>
</gene>
<dbReference type="OrthoDB" id="330454at2157"/>
<dbReference type="GO" id="GO:0005886">
    <property type="term" value="C:plasma membrane"/>
    <property type="evidence" value="ECO:0007669"/>
    <property type="project" value="UniProtKB-SubCell"/>
</dbReference>
<keyword evidence="1" id="KW-0479">Metal-binding</keyword>
<dbReference type="EMBL" id="CP025066">
    <property type="protein sequence ID" value="AUX10406.1"/>
    <property type="molecule type" value="Genomic_DNA"/>
</dbReference>
<comment type="cofactor">
    <cofactor evidence="1">
        <name>Fe(2+)</name>
        <dbReference type="ChEBI" id="CHEBI:29033"/>
    </cofactor>
</comment>
<keyword evidence="1" id="KW-1003">Cell membrane</keyword>
<evidence type="ECO:0000313" key="2">
    <source>
        <dbReference type="EMBL" id="AUX10406.1"/>
    </source>
</evidence>
<evidence type="ECO:0000256" key="1">
    <source>
        <dbReference type="HAMAP-Rule" id="MF_02093"/>
    </source>
</evidence>
<feature type="transmembrane region" description="Helical" evidence="1">
    <location>
        <begin position="169"/>
        <end position="187"/>
    </location>
</feature>
<dbReference type="Pfam" id="PF15461">
    <property type="entry name" value="BCD"/>
    <property type="match status" value="1"/>
</dbReference>
<sequence>MTVTLGFAIRGFGGTIPLAYQYVPLLVSALLLGVPHGAVDHLVLPRSRGKPITRRSLAFVGGLYLLIGGGYAFVWFLSPALAFALFILVTLLHWGQGDVYALVELTDASHLSTRRIRASTALVRGGLPMVIPLVAFPEQYRFVAATLIGAFDPRAVGALDWVFTPEVRLAVAVGFGLLIATTLGAGYRRAVRTDGVRPWLIDAGETLSLFAYFGLVPPILAIGLYFPLWHSLRHILRTMLLDDVAASALSDRSTGRAFWRFTRDAAPLTAGAFIVLGAVALAVPETPTTVPDAVGVYLVFIAVLTLPHVVVVSLLDRQLDLWSPQRLSRSGT</sequence>
<name>A0A343TMT4_9EURY</name>
<feature type="binding site" evidence="1">
    <location>
        <position position="36"/>
    </location>
    <ligand>
        <name>Fe cation</name>
        <dbReference type="ChEBI" id="CHEBI:24875"/>
    </ligand>
</feature>
<dbReference type="InterPro" id="IPR022270">
    <property type="entry name" value="Blh_diox"/>
</dbReference>
<feature type="transmembrane region" description="Helical" evidence="1">
    <location>
        <begin position="56"/>
        <end position="77"/>
    </location>
</feature>
<dbReference type="NCBIfam" id="TIGR03753">
    <property type="entry name" value="blh_monoox"/>
    <property type="match status" value="1"/>
</dbReference>
<feature type="transmembrane region" description="Helical" evidence="1">
    <location>
        <begin position="265"/>
        <end position="283"/>
    </location>
</feature>
<keyword evidence="1" id="KW-0812">Transmembrane</keyword>
<feature type="transmembrane region" description="Helical" evidence="1">
    <location>
        <begin position="295"/>
        <end position="315"/>
    </location>
</feature>
<organism evidence="2 3">
    <name type="scientific">Halalkaliarchaeum desulfuricum</name>
    <dbReference type="NCBI Taxonomy" id="2055893"/>
    <lineage>
        <taxon>Archaea</taxon>
        <taxon>Methanobacteriati</taxon>
        <taxon>Methanobacteriota</taxon>
        <taxon>Stenosarchaea group</taxon>
        <taxon>Halobacteria</taxon>
        <taxon>Halobacteriales</taxon>
        <taxon>Haloferacaceae</taxon>
        <taxon>Halalkaliarchaeum</taxon>
    </lineage>
</organism>
<dbReference type="GO" id="GO:0016121">
    <property type="term" value="P:carotene catabolic process"/>
    <property type="evidence" value="ECO:0007669"/>
    <property type="project" value="UniProtKB-UniRule"/>
</dbReference>
<reference evidence="3" key="1">
    <citation type="submission" date="2017-11" db="EMBL/GenBank/DDBJ databases">
        <title>Phenotypic and genomic properties of facultatively anaerobic sulfur-reducing natronoarchaea from hypersaline soda lakes.</title>
        <authorList>
            <person name="Sorokin D.Y."/>
            <person name="Kublanov I.V."/>
            <person name="Roman P."/>
            <person name="Sinninghe Damste J.S."/>
            <person name="Golyshin P.N."/>
            <person name="Rojo D."/>
            <person name="Ciordia S."/>
            <person name="Mena M.D.C."/>
            <person name="Ferrer M."/>
            <person name="Messina E."/>
            <person name="Smedile F."/>
            <person name="La Spada G."/>
            <person name="La Cono V."/>
            <person name="Yakimov M.M."/>
        </authorList>
    </citation>
    <scope>NUCLEOTIDE SEQUENCE [LARGE SCALE GENOMIC DNA]</scope>
    <source>
        <strain evidence="3">AArc-Sl</strain>
    </source>
</reference>
<feature type="transmembrane region" description="Helical" evidence="1">
    <location>
        <begin position="83"/>
        <end position="103"/>
    </location>
</feature>
<dbReference type="KEGG" id="hdf:AArcSl_2791"/>
<dbReference type="GO" id="GO:0005506">
    <property type="term" value="F:iron ion binding"/>
    <property type="evidence" value="ECO:0007669"/>
    <property type="project" value="UniProtKB-UniRule"/>
</dbReference>
<keyword evidence="3" id="KW-1185">Reference proteome</keyword>
<comment type="similarity">
    <text evidence="1">Belongs to the Brp/Blh beta-carotene diooxygenase family.</text>
</comment>
<feature type="binding site" evidence="1">
    <location>
        <position position="93"/>
    </location>
    <ligand>
        <name>Fe cation</name>
        <dbReference type="ChEBI" id="CHEBI:24875"/>
    </ligand>
</feature>
<dbReference type="EC" id="1.13.11.63" evidence="1"/>
<dbReference type="GO" id="GO:0010436">
    <property type="term" value="F:carotenoid dioxygenase activity"/>
    <property type="evidence" value="ECO:0007669"/>
    <property type="project" value="UniProtKB-UniRule"/>
</dbReference>
<dbReference type="GO" id="GO:0003834">
    <property type="term" value="F:beta-carotene 15,15'-dioxygenase activity"/>
    <property type="evidence" value="ECO:0007669"/>
    <property type="project" value="UniProtKB-EC"/>
</dbReference>
<evidence type="ECO:0000313" key="3">
    <source>
        <dbReference type="Proteomes" id="UP000263012"/>
    </source>
</evidence>
<comment type="function">
    <text evidence="1">Catalyzes the cleavage of beta-carotene at its central double bond (15,15') to yield two molecules of all-trans-retinal.</text>
</comment>
<keyword evidence="1 2" id="KW-0560">Oxidoreductase</keyword>
<comment type="subcellular location">
    <subcellularLocation>
        <location evidence="1">Cell membrane</location>
        <topology evidence="1">Multi-pass membrane protein</topology>
    </subcellularLocation>
</comment>
<dbReference type="Proteomes" id="UP000263012">
    <property type="component" value="Chromosome"/>
</dbReference>
<keyword evidence="1" id="KW-1133">Transmembrane helix</keyword>
<feature type="binding site" evidence="1">
    <location>
        <position position="230"/>
    </location>
    <ligand>
        <name>Fe cation</name>
        <dbReference type="ChEBI" id="CHEBI:24875"/>
    </ligand>
</feature>
<proteinExistence type="inferred from homology"/>
<protein>
    <recommendedName>
        <fullName evidence="1">Probable beta-carotene 15,15'-dioxygenase</fullName>
        <ecNumber evidence="1">1.13.11.63</ecNumber>
    </recommendedName>
</protein>
<accession>A0A343TMT4</accession>
<comment type="catalytic activity">
    <reaction evidence="1">
        <text>all-trans-beta-carotene + O2 = 2 all-trans-retinal</text>
        <dbReference type="Rhea" id="RHEA:32887"/>
        <dbReference type="ChEBI" id="CHEBI:15379"/>
        <dbReference type="ChEBI" id="CHEBI:17579"/>
        <dbReference type="ChEBI" id="CHEBI:17898"/>
        <dbReference type="EC" id="1.13.11.63"/>
    </reaction>
</comment>
<dbReference type="AlphaFoldDB" id="A0A343TMT4"/>
<keyword evidence="1" id="KW-0472">Membrane</keyword>
<feature type="transmembrane region" description="Helical" evidence="1">
    <location>
        <begin position="207"/>
        <end position="229"/>
    </location>
</feature>
<dbReference type="HAMAP" id="MF_02093">
    <property type="entry name" value="Beta_carotene_diox"/>
    <property type="match status" value="1"/>
</dbReference>
<keyword evidence="1" id="KW-0408">Iron</keyword>